<evidence type="ECO:0000313" key="6">
    <source>
        <dbReference type="EMBL" id="TQM37015.1"/>
    </source>
</evidence>
<dbReference type="InterPro" id="IPR017941">
    <property type="entry name" value="Rieske_2Fe-2S"/>
</dbReference>
<reference evidence="6 7" key="1">
    <citation type="submission" date="2019-06" db="EMBL/GenBank/DDBJ databases">
        <title>Sequencing the genomes of 1000 actinobacteria strains.</title>
        <authorList>
            <person name="Klenk H.-P."/>
        </authorList>
    </citation>
    <scope>NUCLEOTIDE SEQUENCE [LARGE SCALE GENOMIC DNA]</scope>
    <source>
        <strain evidence="6 7">DSM 45511</strain>
    </source>
</reference>
<evidence type="ECO:0000313" key="7">
    <source>
        <dbReference type="Proteomes" id="UP000319818"/>
    </source>
</evidence>
<proteinExistence type="predicted"/>
<dbReference type="PANTHER" id="PTHR21496:SF23">
    <property type="entry name" value="3-PHENYLPROPIONATE_CINNAMIC ACID DIOXYGENASE FERREDOXIN SUBUNIT"/>
    <property type="match status" value="1"/>
</dbReference>
<keyword evidence="1" id="KW-0001">2Fe-2S</keyword>
<comment type="caution">
    <text evidence="6">The sequence shown here is derived from an EMBL/GenBank/DDBJ whole genome shotgun (WGS) entry which is preliminary data.</text>
</comment>
<sequence>MSAPEVSSHRLGPAHAIPVGEGRAFAVDGRQIAVFRPRAGSGIRALDAVCPHAGGPLADAQIDHMKIVCPLHGYAFSLSDGACLNGDLAVRTYPVREEDGEIVVDV</sequence>
<dbReference type="SUPFAM" id="SSF50022">
    <property type="entry name" value="ISP domain"/>
    <property type="match status" value="1"/>
</dbReference>
<dbReference type="Proteomes" id="UP000319818">
    <property type="component" value="Unassembled WGS sequence"/>
</dbReference>
<dbReference type="EMBL" id="VFPH01000002">
    <property type="protein sequence ID" value="TQM37015.1"/>
    <property type="molecule type" value="Genomic_DNA"/>
</dbReference>
<dbReference type="GO" id="GO:0051537">
    <property type="term" value="F:2 iron, 2 sulfur cluster binding"/>
    <property type="evidence" value="ECO:0007669"/>
    <property type="project" value="UniProtKB-KW"/>
</dbReference>
<dbReference type="RefSeq" id="WP_142103907.1">
    <property type="nucleotide sequence ID" value="NZ_VFPH01000002.1"/>
</dbReference>
<gene>
    <name evidence="6" type="ORF">FB388_4215</name>
</gene>
<evidence type="ECO:0000256" key="2">
    <source>
        <dbReference type="ARBA" id="ARBA00022723"/>
    </source>
</evidence>
<evidence type="ECO:0000256" key="1">
    <source>
        <dbReference type="ARBA" id="ARBA00022714"/>
    </source>
</evidence>
<keyword evidence="3" id="KW-0408">Iron</keyword>
<dbReference type="InterPro" id="IPR036922">
    <property type="entry name" value="Rieske_2Fe-2S_sf"/>
</dbReference>
<dbReference type="GO" id="GO:0016705">
    <property type="term" value="F:oxidoreductase activity, acting on paired donors, with incorporation or reduction of molecular oxygen"/>
    <property type="evidence" value="ECO:0007669"/>
    <property type="project" value="UniProtKB-ARBA"/>
</dbReference>
<name>A0A543FT54_9PSEU</name>
<evidence type="ECO:0000256" key="3">
    <source>
        <dbReference type="ARBA" id="ARBA00023004"/>
    </source>
</evidence>
<dbReference type="PROSITE" id="PS51296">
    <property type="entry name" value="RIESKE"/>
    <property type="match status" value="1"/>
</dbReference>
<dbReference type="CDD" id="cd03467">
    <property type="entry name" value="Rieske"/>
    <property type="match status" value="1"/>
</dbReference>
<dbReference type="GO" id="GO:0046872">
    <property type="term" value="F:metal ion binding"/>
    <property type="evidence" value="ECO:0007669"/>
    <property type="project" value="UniProtKB-KW"/>
</dbReference>
<keyword evidence="7" id="KW-1185">Reference proteome</keyword>
<dbReference type="PANTHER" id="PTHR21496">
    <property type="entry name" value="FERREDOXIN-RELATED"/>
    <property type="match status" value="1"/>
</dbReference>
<organism evidence="6 7">
    <name type="scientific">Pseudonocardia cypriaca</name>
    <dbReference type="NCBI Taxonomy" id="882449"/>
    <lineage>
        <taxon>Bacteria</taxon>
        <taxon>Bacillati</taxon>
        <taxon>Actinomycetota</taxon>
        <taxon>Actinomycetes</taxon>
        <taxon>Pseudonocardiales</taxon>
        <taxon>Pseudonocardiaceae</taxon>
        <taxon>Pseudonocardia</taxon>
    </lineage>
</organism>
<protein>
    <submittedName>
        <fullName evidence="6">Nitrite reductase (NADH) small subunit</fullName>
    </submittedName>
</protein>
<dbReference type="AlphaFoldDB" id="A0A543FT54"/>
<keyword evidence="4" id="KW-0411">Iron-sulfur</keyword>
<dbReference type="OrthoDB" id="147178at2"/>
<dbReference type="Pfam" id="PF00355">
    <property type="entry name" value="Rieske"/>
    <property type="match status" value="1"/>
</dbReference>
<evidence type="ECO:0000256" key="4">
    <source>
        <dbReference type="ARBA" id="ARBA00023014"/>
    </source>
</evidence>
<keyword evidence="2" id="KW-0479">Metal-binding</keyword>
<dbReference type="Gene3D" id="2.102.10.10">
    <property type="entry name" value="Rieske [2Fe-2S] iron-sulphur domain"/>
    <property type="match status" value="1"/>
</dbReference>
<accession>A0A543FT54</accession>
<feature type="domain" description="Rieske" evidence="5">
    <location>
        <begin position="11"/>
        <end position="104"/>
    </location>
</feature>
<dbReference type="GO" id="GO:0004497">
    <property type="term" value="F:monooxygenase activity"/>
    <property type="evidence" value="ECO:0007669"/>
    <property type="project" value="UniProtKB-ARBA"/>
</dbReference>
<evidence type="ECO:0000259" key="5">
    <source>
        <dbReference type="PROSITE" id="PS51296"/>
    </source>
</evidence>